<dbReference type="PANTHER" id="PTHR34374">
    <property type="entry name" value="LARGE RIBOSOMAL RNA SUBUNIT ACCUMULATION PROTEIN YCED HOMOLOG 1, CHLOROPLASTIC"/>
    <property type="match status" value="1"/>
</dbReference>
<evidence type="ECO:0000313" key="1">
    <source>
        <dbReference type="EMBL" id="ABK17059.1"/>
    </source>
</evidence>
<reference evidence="1 2" key="1">
    <citation type="submission" date="2006-10" db="EMBL/GenBank/DDBJ databases">
        <title>Complete sequence of Syntrophobacter fumaroxidans MPOB.</title>
        <authorList>
            <consortium name="US DOE Joint Genome Institute"/>
            <person name="Copeland A."/>
            <person name="Lucas S."/>
            <person name="Lapidus A."/>
            <person name="Barry K."/>
            <person name="Detter J.C."/>
            <person name="Glavina del Rio T."/>
            <person name="Hammon N."/>
            <person name="Israni S."/>
            <person name="Pitluck S."/>
            <person name="Goltsman E.G."/>
            <person name="Martinez M."/>
            <person name="Schmutz J."/>
            <person name="Larimer F."/>
            <person name="Land M."/>
            <person name="Hauser L."/>
            <person name="Kyrpides N."/>
            <person name="Kim E."/>
            <person name="Boone D.R."/>
            <person name="Brockman F."/>
            <person name="Culley D."/>
            <person name="Ferry J."/>
            <person name="Gunsalus R."/>
            <person name="McInerney M.J."/>
            <person name="Morrison M."/>
            <person name="Plugge C."/>
            <person name="Rohlin L."/>
            <person name="Scholten J."/>
            <person name="Sieber J."/>
            <person name="Stams A.J.M."/>
            <person name="Worm P."/>
            <person name="Henstra A.M."/>
            <person name="Richardson P."/>
        </authorList>
    </citation>
    <scope>NUCLEOTIDE SEQUENCE [LARGE SCALE GENOMIC DNA]</scope>
    <source>
        <strain evidence="2">DSM 10017 / MPOB</strain>
    </source>
</reference>
<dbReference type="Pfam" id="PF02620">
    <property type="entry name" value="YceD"/>
    <property type="match status" value="1"/>
</dbReference>
<gene>
    <name evidence="1" type="ordered locus">Sfum_1368</name>
</gene>
<accession>A0LI07</accession>
<dbReference type="InterPro" id="IPR003772">
    <property type="entry name" value="YceD"/>
</dbReference>
<sequence>MRIRVDEIPESGRFLHFHWDEDHLRQFLPPEDPFEIELVRPVNVDLEIQKRIDHIRITGTIRGVLRLGCHRCLKPFQWSMDETVDVFLLEEEKAPQEEELELEDEELDFEFFDGQIIEIDQLVAEQIFLALPFKVLCSEDCRGICPRCGVNLNDEECRCAMEKEPSAFSRLEAIKSRLPGWREE</sequence>
<evidence type="ECO:0000313" key="2">
    <source>
        <dbReference type="Proteomes" id="UP000001784"/>
    </source>
</evidence>
<dbReference type="eggNOG" id="COG1399">
    <property type="taxonomic scope" value="Bacteria"/>
</dbReference>
<dbReference type="OrthoDB" id="9790372at2"/>
<dbReference type="HOGENOM" id="CLU_100236_1_0_7"/>
<name>A0LI07_SYNFM</name>
<dbReference type="AlphaFoldDB" id="A0LI07"/>
<dbReference type="EMBL" id="CP000478">
    <property type="protein sequence ID" value="ABK17059.1"/>
    <property type="molecule type" value="Genomic_DNA"/>
</dbReference>
<dbReference type="Proteomes" id="UP000001784">
    <property type="component" value="Chromosome"/>
</dbReference>
<dbReference type="STRING" id="335543.Sfum_1368"/>
<evidence type="ECO:0008006" key="3">
    <source>
        <dbReference type="Google" id="ProtNLM"/>
    </source>
</evidence>
<dbReference type="InParanoid" id="A0LI07"/>
<dbReference type="KEGG" id="sfu:Sfum_1368"/>
<organism evidence="1 2">
    <name type="scientific">Syntrophobacter fumaroxidans (strain DSM 10017 / MPOB)</name>
    <dbReference type="NCBI Taxonomy" id="335543"/>
    <lineage>
        <taxon>Bacteria</taxon>
        <taxon>Pseudomonadati</taxon>
        <taxon>Thermodesulfobacteriota</taxon>
        <taxon>Syntrophobacteria</taxon>
        <taxon>Syntrophobacterales</taxon>
        <taxon>Syntrophobacteraceae</taxon>
        <taxon>Syntrophobacter</taxon>
    </lineage>
</organism>
<dbReference type="RefSeq" id="WP_011698230.1">
    <property type="nucleotide sequence ID" value="NC_008554.1"/>
</dbReference>
<keyword evidence="2" id="KW-1185">Reference proteome</keyword>
<dbReference type="PANTHER" id="PTHR34374:SF1">
    <property type="entry name" value="LARGE RIBOSOMAL RNA SUBUNIT ACCUMULATION PROTEIN YCED HOMOLOG 1, CHLOROPLASTIC"/>
    <property type="match status" value="1"/>
</dbReference>
<protein>
    <recommendedName>
        <fullName evidence="3">DUF177 domain-containing protein</fullName>
    </recommendedName>
</protein>
<proteinExistence type="predicted"/>